<proteinExistence type="predicted"/>
<organism evidence="1 2">
    <name type="scientific">Caenorhabditis angaria</name>
    <dbReference type="NCBI Taxonomy" id="860376"/>
    <lineage>
        <taxon>Eukaryota</taxon>
        <taxon>Metazoa</taxon>
        <taxon>Ecdysozoa</taxon>
        <taxon>Nematoda</taxon>
        <taxon>Chromadorea</taxon>
        <taxon>Rhabditida</taxon>
        <taxon>Rhabditina</taxon>
        <taxon>Rhabditomorpha</taxon>
        <taxon>Rhabditoidea</taxon>
        <taxon>Rhabditidae</taxon>
        <taxon>Peloderinae</taxon>
        <taxon>Caenorhabditis</taxon>
    </lineage>
</organism>
<accession>A0A9P1N1T1</accession>
<comment type="caution">
    <text evidence="1">The sequence shown here is derived from an EMBL/GenBank/DDBJ whole genome shotgun (WGS) entry which is preliminary data.</text>
</comment>
<keyword evidence="2" id="KW-1185">Reference proteome</keyword>
<reference evidence="1" key="1">
    <citation type="submission" date="2022-11" db="EMBL/GenBank/DDBJ databases">
        <authorList>
            <person name="Kikuchi T."/>
        </authorList>
    </citation>
    <scope>NUCLEOTIDE SEQUENCE</scope>
    <source>
        <strain evidence="1">PS1010</strain>
    </source>
</reference>
<evidence type="ECO:0000313" key="2">
    <source>
        <dbReference type="Proteomes" id="UP001152747"/>
    </source>
</evidence>
<dbReference type="Proteomes" id="UP001152747">
    <property type="component" value="Unassembled WGS sequence"/>
</dbReference>
<dbReference type="AlphaFoldDB" id="A0A9P1N1T1"/>
<sequence length="80" mass="9105">MFAVTGTQISKSTMRIVTRSPIRRNFRKRCRGFKGLEVIGGSGRNSETIWHVIEFSQYGHDSKEAENRTNSKGLQVQIGY</sequence>
<dbReference type="EMBL" id="CANHGI010000004">
    <property type="protein sequence ID" value="CAI5447848.1"/>
    <property type="molecule type" value="Genomic_DNA"/>
</dbReference>
<gene>
    <name evidence="1" type="ORF">CAMP_LOCUS10485</name>
</gene>
<name>A0A9P1N1T1_9PELO</name>
<evidence type="ECO:0000313" key="1">
    <source>
        <dbReference type="EMBL" id="CAI5447848.1"/>
    </source>
</evidence>
<protein>
    <submittedName>
        <fullName evidence="1">Uncharacterized protein</fullName>
    </submittedName>
</protein>